<protein>
    <submittedName>
        <fullName evidence="1">DUF1697 domain-containing protein</fullName>
    </submittedName>
</protein>
<gene>
    <name evidence="1" type="ORF">JP09_007030</name>
</gene>
<evidence type="ECO:0000313" key="1">
    <source>
        <dbReference type="EMBL" id="PPD58037.1"/>
    </source>
</evidence>
<dbReference type="Gene3D" id="3.30.70.1260">
    <property type="entry name" value="bacterial protein sp0830 like"/>
    <property type="match status" value="1"/>
</dbReference>
<dbReference type="AlphaFoldDB" id="A0A2P5P6W7"/>
<dbReference type="PANTHER" id="PTHR36439">
    <property type="entry name" value="BLL4334 PROTEIN"/>
    <property type="match status" value="1"/>
</dbReference>
<dbReference type="SUPFAM" id="SSF160379">
    <property type="entry name" value="SP0830-like"/>
    <property type="match status" value="1"/>
</dbReference>
<comment type="caution">
    <text evidence="1">The sequence shown here is derived from an EMBL/GenBank/DDBJ whole genome shotgun (WGS) entry which is preliminary data.</text>
</comment>
<accession>A0A2P5P6W7</accession>
<dbReference type="OrthoDB" id="9806494at2"/>
<dbReference type="Pfam" id="PF08002">
    <property type="entry name" value="DUF1697"/>
    <property type="match status" value="1"/>
</dbReference>
<dbReference type="PANTHER" id="PTHR36439:SF1">
    <property type="entry name" value="DUF1697 DOMAIN-CONTAINING PROTEIN"/>
    <property type="match status" value="1"/>
</dbReference>
<dbReference type="PIRSF" id="PIRSF008502">
    <property type="entry name" value="UCP008502"/>
    <property type="match status" value="1"/>
</dbReference>
<name>A0A2P5P6W7_9CHLR</name>
<sequence>MEYVALFRGLNAGGKSTVKMAELTKAVSELGYEKARSYLPSGNIIFETDEGSKTVTRTLEDLVLEHFKIETKIVVKSCHQLTRIVAEMPGEWENRKDLRRRVVFIREPVTPDDVLREVETREGIDFIEAGSGVLYMSTLMTALTRSWFTRLITKPIYKELTIRDYGTVLRILELMACR</sequence>
<reference evidence="1 2" key="1">
    <citation type="journal article" date="2017" name="ISME J.">
        <title>Grape pomace compost harbors organohalide-respiring Dehalogenimonas species with novel reductive dehalogenase genes.</title>
        <authorList>
            <person name="Yang Y."/>
            <person name="Higgins S.A."/>
            <person name="Yan J."/>
            <person name="Simsir B."/>
            <person name="Chourey K."/>
            <person name="Iyer R."/>
            <person name="Hettich R.L."/>
            <person name="Baldwin B."/>
            <person name="Ogles D.M."/>
            <person name="Loffler F.E."/>
        </authorList>
    </citation>
    <scope>NUCLEOTIDE SEQUENCE [LARGE SCALE GENOMIC DNA]</scope>
    <source>
        <strain evidence="1 2">GP</strain>
    </source>
</reference>
<dbReference type="Gene3D" id="3.30.70.1280">
    <property type="entry name" value="SP0830-like domains"/>
    <property type="match status" value="1"/>
</dbReference>
<organism evidence="1 2">
    <name type="scientific">Dehalogenimonas etheniformans</name>
    <dbReference type="NCBI Taxonomy" id="1536648"/>
    <lineage>
        <taxon>Bacteria</taxon>
        <taxon>Bacillati</taxon>
        <taxon>Chloroflexota</taxon>
        <taxon>Dehalococcoidia</taxon>
        <taxon>Dehalococcoidales</taxon>
        <taxon>Dehalococcoidaceae</taxon>
        <taxon>Dehalogenimonas</taxon>
    </lineage>
</organism>
<dbReference type="RefSeq" id="WP_102331047.1">
    <property type="nucleotide sequence ID" value="NZ_CP058566.2"/>
</dbReference>
<dbReference type="EMBL" id="JQAN02000010">
    <property type="protein sequence ID" value="PPD58037.1"/>
    <property type="molecule type" value="Genomic_DNA"/>
</dbReference>
<proteinExistence type="predicted"/>
<evidence type="ECO:0000313" key="2">
    <source>
        <dbReference type="Proteomes" id="UP000235653"/>
    </source>
</evidence>
<dbReference type="InterPro" id="IPR012545">
    <property type="entry name" value="DUF1697"/>
</dbReference>
<dbReference type="Proteomes" id="UP000235653">
    <property type="component" value="Unassembled WGS sequence"/>
</dbReference>
<keyword evidence="2" id="KW-1185">Reference proteome</keyword>